<keyword evidence="10" id="KW-0472">Membrane</keyword>
<evidence type="ECO:0000256" key="9">
    <source>
        <dbReference type="ARBA" id="ARBA00023012"/>
    </source>
</evidence>
<gene>
    <name evidence="11" type="ORF">TW71_22965</name>
</gene>
<dbReference type="AlphaFoldDB" id="A0A837G1C7"/>
<evidence type="ECO:0000256" key="7">
    <source>
        <dbReference type="ARBA" id="ARBA00022777"/>
    </source>
</evidence>
<protein>
    <recommendedName>
        <fullName evidence="3">histidine kinase</fullName>
        <ecNumber evidence="3">2.7.13.3</ecNumber>
    </recommendedName>
</protein>
<proteinExistence type="predicted"/>
<keyword evidence="9" id="KW-0902">Two-component regulatory system</keyword>
<reference evidence="11" key="1">
    <citation type="journal article" date="2015" name="BMC Genomics">
        <title>Genome mining reveals unlocked bioactive potential of marine Gram-negative bacteria.</title>
        <authorList>
            <person name="Machado H."/>
            <person name="Sonnenschein E.C."/>
            <person name="Melchiorsen J."/>
            <person name="Gram L."/>
        </authorList>
    </citation>
    <scope>NUCLEOTIDE SEQUENCE</scope>
    <source>
        <strain evidence="11">S2052</strain>
    </source>
</reference>
<comment type="catalytic activity">
    <reaction evidence="1">
        <text>ATP + protein L-histidine = ADP + protein N-phospho-L-histidine.</text>
        <dbReference type="EC" id="2.7.13.3"/>
    </reaction>
</comment>
<dbReference type="PANTHER" id="PTHR45436">
    <property type="entry name" value="SENSOR HISTIDINE KINASE YKOH"/>
    <property type="match status" value="1"/>
</dbReference>
<keyword evidence="6" id="KW-0812">Transmembrane</keyword>
<dbReference type="SMART" id="SM00388">
    <property type="entry name" value="HisKA"/>
    <property type="match status" value="1"/>
</dbReference>
<dbReference type="PANTHER" id="PTHR45436:SF8">
    <property type="entry name" value="HISTIDINE KINASE"/>
    <property type="match status" value="1"/>
</dbReference>
<dbReference type="InterPro" id="IPR004358">
    <property type="entry name" value="Sig_transdc_His_kin-like_C"/>
</dbReference>
<evidence type="ECO:0000256" key="4">
    <source>
        <dbReference type="ARBA" id="ARBA00022553"/>
    </source>
</evidence>
<dbReference type="Pfam" id="PF02518">
    <property type="entry name" value="HATPase_c"/>
    <property type="match status" value="1"/>
</dbReference>
<dbReference type="EMBL" id="JXXR01000029">
    <property type="protein sequence ID" value="KJY67042.1"/>
    <property type="molecule type" value="Genomic_DNA"/>
</dbReference>
<keyword evidence="8" id="KW-1133">Transmembrane helix</keyword>
<dbReference type="CDD" id="cd00075">
    <property type="entry name" value="HATPase"/>
    <property type="match status" value="1"/>
</dbReference>
<dbReference type="InterPro" id="IPR036097">
    <property type="entry name" value="HisK_dim/P_sf"/>
</dbReference>
<dbReference type="SMART" id="SM00387">
    <property type="entry name" value="HATPase_c"/>
    <property type="match status" value="1"/>
</dbReference>
<keyword evidence="7 11" id="KW-0418">Kinase</keyword>
<dbReference type="EC" id="2.7.13.3" evidence="3"/>
<dbReference type="SUPFAM" id="SSF55874">
    <property type="entry name" value="ATPase domain of HSP90 chaperone/DNA topoisomerase II/histidine kinase"/>
    <property type="match status" value="1"/>
</dbReference>
<dbReference type="InterPro" id="IPR003594">
    <property type="entry name" value="HATPase_dom"/>
</dbReference>
<comment type="subcellular location">
    <subcellularLocation>
        <location evidence="2">Membrane</location>
    </subcellularLocation>
</comment>
<dbReference type="RefSeq" id="WP_045987384.1">
    <property type="nucleotide sequence ID" value="NZ_CP063052.1"/>
</dbReference>
<evidence type="ECO:0000256" key="6">
    <source>
        <dbReference type="ARBA" id="ARBA00022692"/>
    </source>
</evidence>
<evidence type="ECO:0000256" key="8">
    <source>
        <dbReference type="ARBA" id="ARBA00022989"/>
    </source>
</evidence>
<dbReference type="InterPro" id="IPR005467">
    <property type="entry name" value="His_kinase_dom"/>
</dbReference>
<dbReference type="PRINTS" id="PR00344">
    <property type="entry name" value="BCTRLSENSOR"/>
</dbReference>
<dbReference type="GO" id="GO:0000155">
    <property type="term" value="F:phosphorelay sensor kinase activity"/>
    <property type="evidence" value="ECO:0007669"/>
    <property type="project" value="InterPro"/>
</dbReference>
<name>A0A837G1C7_9VIBR</name>
<dbReference type="Gene3D" id="3.30.565.10">
    <property type="entry name" value="Histidine kinase-like ATPase, C-terminal domain"/>
    <property type="match status" value="1"/>
</dbReference>
<evidence type="ECO:0000256" key="1">
    <source>
        <dbReference type="ARBA" id="ARBA00000085"/>
    </source>
</evidence>
<keyword evidence="5" id="KW-0808">Transferase</keyword>
<evidence type="ECO:0000256" key="2">
    <source>
        <dbReference type="ARBA" id="ARBA00004370"/>
    </source>
</evidence>
<dbReference type="PROSITE" id="PS50109">
    <property type="entry name" value="HIS_KIN"/>
    <property type="match status" value="1"/>
</dbReference>
<dbReference type="InterPro" id="IPR003660">
    <property type="entry name" value="HAMP_dom"/>
</dbReference>
<dbReference type="InterPro" id="IPR050428">
    <property type="entry name" value="TCS_sensor_his_kinase"/>
</dbReference>
<organism evidence="11">
    <name type="scientific">Vibrio coralliilyticus</name>
    <dbReference type="NCBI Taxonomy" id="190893"/>
    <lineage>
        <taxon>Bacteria</taxon>
        <taxon>Pseudomonadati</taxon>
        <taxon>Pseudomonadota</taxon>
        <taxon>Gammaproteobacteria</taxon>
        <taxon>Vibrionales</taxon>
        <taxon>Vibrionaceae</taxon>
        <taxon>Vibrio</taxon>
    </lineage>
</organism>
<evidence type="ECO:0000256" key="5">
    <source>
        <dbReference type="ARBA" id="ARBA00022679"/>
    </source>
</evidence>
<dbReference type="SUPFAM" id="SSF47384">
    <property type="entry name" value="Homodimeric domain of signal transducing histidine kinase"/>
    <property type="match status" value="1"/>
</dbReference>
<comment type="caution">
    <text evidence="11">The sequence shown here is derived from an EMBL/GenBank/DDBJ whole genome shotgun (WGS) entry which is preliminary data.</text>
</comment>
<accession>A0A837G1C7</accession>
<dbReference type="GO" id="GO:0005886">
    <property type="term" value="C:plasma membrane"/>
    <property type="evidence" value="ECO:0007669"/>
    <property type="project" value="TreeGrafter"/>
</dbReference>
<dbReference type="PROSITE" id="PS50885">
    <property type="entry name" value="HAMP"/>
    <property type="match status" value="1"/>
</dbReference>
<evidence type="ECO:0000313" key="11">
    <source>
        <dbReference type="EMBL" id="KJY67042.1"/>
    </source>
</evidence>
<dbReference type="InterPro" id="IPR003661">
    <property type="entry name" value="HisK_dim/P_dom"/>
</dbReference>
<keyword evidence="4" id="KW-0597">Phosphoprotein</keyword>
<dbReference type="CDD" id="cd00082">
    <property type="entry name" value="HisKA"/>
    <property type="match status" value="1"/>
</dbReference>
<dbReference type="InterPro" id="IPR036890">
    <property type="entry name" value="HATPase_C_sf"/>
</dbReference>
<evidence type="ECO:0000256" key="10">
    <source>
        <dbReference type="ARBA" id="ARBA00023136"/>
    </source>
</evidence>
<sequence length="499" mass="55854">MFLTDPFKKFLSLYGVLVMAGILIILFAKKELSNWILDVGAYPLLESEARMVEDLWYDDGQSIVLKELVRQESNPLFYYQLGPVVSNEQLSNTLGEELIPEGWDIAKGEASLIDDLGMLPDDEDADALSLSDVRFSITFSGLDDAEAERKMIELLQSDPEIEQPELAHPINNDTTIMLLLPNQSQWQVMYISLNLDYFDSFTNTINLLLMSIGAVLIVGYLITMLMLRNIKARLTDINTTSHKIQQTNSLSQRIEINQLSGPLAETSQQINLMLDSIEEQVNTSREQANNIAHDLRTPITAVYNKVQRLAAENPQLVDLEVTLGKLVHTFNTLLRINRLERGSETLDLQTNHLSTVINSVHELYEPVMEEKQLNLTLNLVPDLQVMANDELLFQVLCNLIDNAAKFSPIGGAIEINTYADNDHTILTIADQGGGVEAQSLAKLGQKFFRQEASRSTEGNGLGLSFVTSAIEKMSGEVRFSNTTLNHQRGLRVEVKLKKS</sequence>
<evidence type="ECO:0000256" key="3">
    <source>
        <dbReference type="ARBA" id="ARBA00012438"/>
    </source>
</evidence>